<proteinExistence type="inferred from homology"/>
<dbReference type="Proteomes" id="UP000828924">
    <property type="component" value="Chromosome"/>
</dbReference>
<reference evidence="5 6" key="1">
    <citation type="submission" date="2021-03" db="EMBL/GenBank/DDBJ databases">
        <title>Complete genome of Streptomyces formicae strain 1H-GS9 (DSM 100524).</title>
        <authorList>
            <person name="Atanasov K.E."/>
            <person name="Altabella T."/>
            <person name="Ferrer A."/>
        </authorList>
    </citation>
    <scope>NUCLEOTIDE SEQUENCE [LARGE SCALE GENOMIC DNA]</scope>
    <source>
        <strain evidence="5 6">1H-GS9</strain>
    </source>
</reference>
<name>A0ABY3WSU7_9ACTN</name>
<evidence type="ECO:0000313" key="5">
    <source>
        <dbReference type="EMBL" id="UNM13640.1"/>
    </source>
</evidence>
<dbReference type="PANTHER" id="PTHR30061">
    <property type="entry name" value="MALTOSE-BINDING PERIPLASMIC PROTEIN"/>
    <property type="match status" value="1"/>
</dbReference>
<feature type="chain" id="PRO_5045267416" evidence="4">
    <location>
        <begin position="18"/>
        <end position="407"/>
    </location>
</feature>
<evidence type="ECO:0000256" key="4">
    <source>
        <dbReference type="SAM" id="SignalP"/>
    </source>
</evidence>
<dbReference type="RefSeq" id="WP_242332553.1">
    <property type="nucleotide sequence ID" value="NZ_CP071872.1"/>
</dbReference>
<dbReference type="Pfam" id="PF13416">
    <property type="entry name" value="SBP_bac_8"/>
    <property type="match status" value="1"/>
</dbReference>
<evidence type="ECO:0000313" key="6">
    <source>
        <dbReference type="Proteomes" id="UP000828924"/>
    </source>
</evidence>
<dbReference type="CDD" id="cd13585">
    <property type="entry name" value="PBP2_TMBP_like"/>
    <property type="match status" value="1"/>
</dbReference>
<organism evidence="5 6">
    <name type="scientific">Streptomyces formicae</name>
    <dbReference type="NCBI Taxonomy" id="1616117"/>
    <lineage>
        <taxon>Bacteria</taxon>
        <taxon>Bacillati</taxon>
        <taxon>Actinomycetota</taxon>
        <taxon>Actinomycetes</taxon>
        <taxon>Kitasatosporales</taxon>
        <taxon>Streptomycetaceae</taxon>
        <taxon>Streptomyces</taxon>
    </lineage>
</organism>
<gene>
    <name evidence="5" type="ORF">J4032_21160</name>
</gene>
<sequence>MNRPLARGVLASSAAFALTVSTGGCELVTAETGPNTLTVADYYTSEPGNTALTSILHSCGRDLGVTVEREVMPRSQLVPKLLRDGAAHTLSDLVLTDNPDLAKLASTGALLRLDGKVDTEGFYESVLQAGSYQGKLYGVAPGVNGLALFYDKRVLAAEGIEPPTTWEELRSTARKLTKGHRHGLALSAIGTEEGTWQFEPFLWGAGGELTDLDSPGAIEALTYWKSLFDDGSVSTSALNWEQANAADAFIGGHAAMMINGSWQLASLDAETHLDYGVVPLPVKEAGGTPASPMGGETWAVPKGGKQDKAVRLLDCVLSDKNMLQWSRLRADVASKPAVARKLVKEQPDLAPFVASAPSARARTAVLGTRYPAVSKAISTALQQVATGKLSPAKAMAAAQRQAEAADH</sequence>
<protein>
    <submittedName>
        <fullName evidence="5">Sugar ABC transporter substrate-binding protein</fullName>
    </submittedName>
</protein>
<dbReference type="SUPFAM" id="SSF53850">
    <property type="entry name" value="Periplasmic binding protein-like II"/>
    <property type="match status" value="1"/>
</dbReference>
<dbReference type="PANTHER" id="PTHR30061:SF50">
    <property type="entry name" value="MALTOSE_MALTODEXTRIN-BINDING PERIPLASMIC PROTEIN"/>
    <property type="match status" value="1"/>
</dbReference>
<feature type="signal peptide" evidence="4">
    <location>
        <begin position="1"/>
        <end position="17"/>
    </location>
</feature>
<evidence type="ECO:0000256" key="1">
    <source>
        <dbReference type="ARBA" id="ARBA00008520"/>
    </source>
</evidence>
<comment type="similarity">
    <text evidence="1">Belongs to the bacterial solute-binding protein 1 family.</text>
</comment>
<dbReference type="EMBL" id="CP071872">
    <property type="protein sequence ID" value="UNM13640.1"/>
    <property type="molecule type" value="Genomic_DNA"/>
</dbReference>
<evidence type="ECO:0000256" key="3">
    <source>
        <dbReference type="ARBA" id="ARBA00022729"/>
    </source>
</evidence>
<accession>A0ABY3WSU7</accession>
<keyword evidence="3 4" id="KW-0732">Signal</keyword>
<dbReference type="InterPro" id="IPR006059">
    <property type="entry name" value="SBP"/>
</dbReference>
<keyword evidence="2" id="KW-0813">Transport</keyword>
<keyword evidence="6" id="KW-1185">Reference proteome</keyword>
<evidence type="ECO:0000256" key="2">
    <source>
        <dbReference type="ARBA" id="ARBA00022448"/>
    </source>
</evidence>
<dbReference type="PROSITE" id="PS51257">
    <property type="entry name" value="PROKAR_LIPOPROTEIN"/>
    <property type="match status" value="1"/>
</dbReference>
<dbReference type="Gene3D" id="3.40.190.10">
    <property type="entry name" value="Periplasmic binding protein-like II"/>
    <property type="match status" value="1"/>
</dbReference>